<sequence length="208" mass="24004">MKIKTSVNELCNNLMLKVLMFAPDPIKELTQLRYTQLSQLVSQLQGIAYYEYLDDGLLPITNDELKQRAYKAVNSSNGENLRKKKGISKEQHFQLECDELSTLADLNAQYESCKKTLLKGKRPEIILEDFFKEIDTEEALRELSGLSSSNFGRKLQEYVEAGYIRKCKGADLHRALKSRLSYVPVLQVINQALRKDFDKPQEKPRKRL</sequence>
<comment type="caution">
    <text evidence="1">The sequence shown here is derived from an EMBL/GenBank/DDBJ whole genome shotgun (WGS) entry which is preliminary data.</text>
</comment>
<dbReference type="EMBL" id="WCSB01000011">
    <property type="protein sequence ID" value="KAB4451459.1"/>
    <property type="molecule type" value="Genomic_DNA"/>
</dbReference>
<evidence type="ECO:0000313" key="1">
    <source>
        <dbReference type="EMBL" id="KAB4451459.1"/>
    </source>
</evidence>
<gene>
    <name evidence="1" type="ORF">GAN93_13310</name>
</gene>
<dbReference type="Proteomes" id="UP000460317">
    <property type="component" value="Unassembled WGS sequence"/>
</dbReference>
<organism evidence="1 2">
    <name type="scientific">Bacteroides thetaiotaomicron</name>
    <dbReference type="NCBI Taxonomy" id="818"/>
    <lineage>
        <taxon>Bacteria</taxon>
        <taxon>Pseudomonadati</taxon>
        <taxon>Bacteroidota</taxon>
        <taxon>Bacteroidia</taxon>
        <taxon>Bacteroidales</taxon>
        <taxon>Bacteroidaceae</taxon>
        <taxon>Bacteroides</taxon>
    </lineage>
</organism>
<dbReference type="AlphaFoldDB" id="A0A7J5JJB2"/>
<name>A0A7J5JJB2_BACT4</name>
<protein>
    <submittedName>
        <fullName evidence="1">Uncharacterized protein</fullName>
    </submittedName>
</protein>
<reference evidence="1 2" key="1">
    <citation type="journal article" date="2019" name="Nat. Med.">
        <title>A library of human gut bacterial isolates paired with longitudinal multiomics data enables mechanistic microbiome research.</title>
        <authorList>
            <person name="Poyet M."/>
            <person name="Groussin M."/>
            <person name="Gibbons S.M."/>
            <person name="Avila-Pacheco J."/>
            <person name="Jiang X."/>
            <person name="Kearney S.M."/>
            <person name="Perrotta A.R."/>
            <person name="Berdy B."/>
            <person name="Zhao S."/>
            <person name="Lieberman T.D."/>
            <person name="Swanson P.K."/>
            <person name="Smith M."/>
            <person name="Roesemann S."/>
            <person name="Alexander J.E."/>
            <person name="Rich S.A."/>
            <person name="Livny J."/>
            <person name="Vlamakis H."/>
            <person name="Clish C."/>
            <person name="Bullock K."/>
            <person name="Deik A."/>
            <person name="Scott J."/>
            <person name="Pierce K.A."/>
            <person name="Xavier R.J."/>
            <person name="Alm E.J."/>
        </authorList>
    </citation>
    <scope>NUCLEOTIDE SEQUENCE [LARGE SCALE GENOMIC DNA]</scope>
    <source>
        <strain evidence="1 2">BIOML-A165</strain>
    </source>
</reference>
<accession>A0A7J5JJB2</accession>
<proteinExistence type="predicted"/>
<dbReference type="RefSeq" id="WP_130041803.1">
    <property type="nucleotide sequence ID" value="NZ_CP103375.1"/>
</dbReference>
<evidence type="ECO:0000313" key="2">
    <source>
        <dbReference type="Proteomes" id="UP000460317"/>
    </source>
</evidence>